<organism evidence="8 9">
    <name type="scientific">Crocosphaera watsonii WH 0401</name>
    <dbReference type="NCBI Taxonomy" id="555881"/>
    <lineage>
        <taxon>Bacteria</taxon>
        <taxon>Bacillati</taxon>
        <taxon>Cyanobacteriota</taxon>
        <taxon>Cyanophyceae</taxon>
        <taxon>Oscillatoriophycideae</taxon>
        <taxon>Chroococcales</taxon>
        <taxon>Aphanothecaceae</taxon>
        <taxon>Crocosphaera</taxon>
    </lineage>
</organism>
<dbReference type="SUPFAM" id="SSF54786">
    <property type="entry name" value="YcfA/nrd intein domain"/>
    <property type="match status" value="1"/>
</dbReference>
<keyword evidence="6" id="KW-0694">RNA-binding</keyword>
<evidence type="ECO:0000256" key="4">
    <source>
        <dbReference type="ARBA" id="ARBA00022759"/>
    </source>
</evidence>
<dbReference type="InterPro" id="IPR038570">
    <property type="entry name" value="HicA_sf"/>
</dbReference>
<comment type="similarity">
    <text evidence="1">Belongs to the HicA mRNA interferase family.</text>
</comment>
<evidence type="ECO:0000256" key="3">
    <source>
        <dbReference type="ARBA" id="ARBA00022722"/>
    </source>
</evidence>
<keyword evidence="4" id="KW-0255">Endonuclease</keyword>
<proteinExistence type="inferred from homology"/>
<keyword evidence="5" id="KW-0378">Hydrolase</keyword>
<keyword evidence="7" id="KW-0346">Stress response</keyword>
<dbReference type="GO" id="GO:0004519">
    <property type="term" value="F:endonuclease activity"/>
    <property type="evidence" value="ECO:0007669"/>
    <property type="project" value="UniProtKB-KW"/>
</dbReference>
<evidence type="ECO:0000256" key="1">
    <source>
        <dbReference type="ARBA" id="ARBA00006620"/>
    </source>
</evidence>
<reference evidence="8 9" key="1">
    <citation type="submission" date="2013-01" db="EMBL/GenBank/DDBJ databases">
        <authorList>
            <person name="Bench S."/>
        </authorList>
    </citation>
    <scope>NUCLEOTIDE SEQUENCE [LARGE SCALE GENOMIC DNA]</scope>
    <source>
        <strain evidence="8 9">WH 0401</strain>
    </source>
</reference>
<evidence type="ECO:0000256" key="7">
    <source>
        <dbReference type="ARBA" id="ARBA00023016"/>
    </source>
</evidence>
<keyword evidence="3" id="KW-0540">Nuclease</keyword>
<dbReference type="Pfam" id="PF07927">
    <property type="entry name" value="HicA_toxin"/>
    <property type="match status" value="1"/>
</dbReference>
<name>T2JGL0_CROWT</name>
<evidence type="ECO:0000313" key="9">
    <source>
        <dbReference type="Proteomes" id="UP000018198"/>
    </source>
</evidence>
<comment type="caution">
    <text evidence="8">The sequence shown here is derived from an EMBL/GenBank/DDBJ whole genome shotgun (WGS) entry which is preliminary data.</text>
</comment>
<evidence type="ECO:0000256" key="6">
    <source>
        <dbReference type="ARBA" id="ARBA00022884"/>
    </source>
</evidence>
<dbReference type="EMBL" id="CAQM01000854">
    <property type="protein sequence ID" value="CCQ64256.1"/>
    <property type="molecule type" value="Genomic_DNA"/>
</dbReference>
<accession>T2JGL0</accession>
<dbReference type="InterPro" id="IPR012933">
    <property type="entry name" value="HicA_mRNA_interferase"/>
</dbReference>
<evidence type="ECO:0008006" key="10">
    <source>
        <dbReference type="Google" id="ProtNLM"/>
    </source>
</evidence>
<protein>
    <recommendedName>
        <fullName evidence="10">YcfA family protein</fullName>
    </recommendedName>
</protein>
<gene>
    <name evidence="8" type="ORF">CWATWH0401_3682</name>
</gene>
<dbReference type="GO" id="GO:0016787">
    <property type="term" value="F:hydrolase activity"/>
    <property type="evidence" value="ECO:0007669"/>
    <property type="project" value="UniProtKB-KW"/>
</dbReference>
<dbReference type="AlphaFoldDB" id="T2JGL0"/>
<dbReference type="Gene3D" id="3.30.920.30">
    <property type="entry name" value="Hypothetical protein"/>
    <property type="match status" value="1"/>
</dbReference>
<evidence type="ECO:0000313" key="8">
    <source>
        <dbReference type="EMBL" id="CCQ64256.1"/>
    </source>
</evidence>
<sequence>MRGSHRILAHPDKSGIVVVPGKLSNDIPIGTLSAIWKQAKLGDEK</sequence>
<dbReference type="GO" id="GO:0003729">
    <property type="term" value="F:mRNA binding"/>
    <property type="evidence" value="ECO:0007669"/>
    <property type="project" value="InterPro"/>
</dbReference>
<evidence type="ECO:0000256" key="2">
    <source>
        <dbReference type="ARBA" id="ARBA00022649"/>
    </source>
</evidence>
<keyword evidence="2" id="KW-1277">Toxin-antitoxin system</keyword>
<dbReference type="Proteomes" id="UP000018198">
    <property type="component" value="Unassembled WGS sequence"/>
</dbReference>
<reference evidence="8 9" key="2">
    <citation type="submission" date="2013-09" db="EMBL/GenBank/DDBJ databases">
        <title>Whole genome comparison of six Crocosphaera watsonii strains with differing phenotypes.</title>
        <authorList>
            <person name="Bench S.R."/>
            <person name="Heller P."/>
            <person name="Frank I."/>
            <person name="Arciniega M."/>
            <person name="Shilova I.N."/>
            <person name="Zehr J.P."/>
        </authorList>
    </citation>
    <scope>NUCLEOTIDE SEQUENCE [LARGE SCALE GENOMIC DNA]</scope>
    <source>
        <strain evidence="8 9">WH 0401</strain>
    </source>
</reference>
<evidence type="ECO:0000256" key="5">
    <source>
        <dbReference type="ARBA" id="ARBA00022801"/>
    </source>
</evidence>